<feature type="compositionally biased region" description="Basic and acidic residues" evidence="10">
    <location>
        <begin position="733"/>
        <end position="751"/>
    </location>
</feature>
<dbReference type="PRINTS" id="PR00685">
    <property type="entry name" value="TIFACTORIIB"/>
</dbReference>
<dbReference type="Proteomes" id="UP000006906">
    <property type="component" value="Chromosome 6"/>
</dbReference>
<dbReference type="InterPro" id="IPR013763">
    <property type="entry name" value="Cyclin-like_dom"/>
</dbReference>
<keyword evidence="3" id="KW-0479">Metal-binding</keyword>
<dbReference type="OrthoDB" id="511529at2759"/>
<dbReference type="GO" id="GO:0008270">
    <property type="term" value="F:zinc ion binding"/>
    <property type="evidence" value="ECO:0007669"/>
    <property type="project" value="UniProtKB-KW"/>
</dbReference>
<evidence type="ECO:0000259" key="11">
    <source>
        <dbReference type="SMART" id="SM00385"/>
    </source>
</evidence>
<dbReference type="SMART" id="SM00385">
    <property type="entry name" value="CYCLIN"/>
    <property type="match status" value="2"/>
</dbReference>
<evidence type="ECO:0000256" key="5">
    <source>
        <dbReference type="ARBA" id="ARBA00022833"/>
    </source>
</evidence>
<evidence type="ECO:0000256" key="10">
    <source>
        <dbReference type="SAM" id="MobiDB-lite"/>
    </source>
</evidence>
<dbReference type="PANTHER" id="PTHR11618">
    <property type="entry name" value="TRANSCRIPTION INITIATION FACTOR IIB-RELATED"/>
    <property type="match status" value="1"/>
</dbReference>
<dbReference type="PaxDb" id="3055-EDP08344"/>
<feature type="region of interest" description="Disordered" evidence="10">
    <location>
        <begin position="803"/>
        <end position="824"/>
    </location>
</feature>
<dbReference type="InterPro" id="IPR036915">
    <property type="entry name" value="Cyclin-like_sf"/>
</dbReference>
<dbReference type="OMA" id="AHASTHM"/>
<sequence length="939" mass="96700">MVWCAQCAADVEVEADDQNGFACCVQCGRVVEDTAFSSDVMFTKGGDGEGEMVGQMVGASGEARGLGRYSGGRMWGSGGDSHEAAVSRGRHEIVSLVEALRISPSGEAVEAAHRLYRLALQRNFTRGRRVNQVAAVCLYIFCRLERRPYMLIDFSDHLSVNVYALGAVFLQLLKLLRLDEHGTLTKPIDPSLFLNRFVDRLRLPTQELKSKVGNTAMRLVQSMKRDWMLTGRRPSGICGAALFLAAHIHGVEKTKRDVIAIVHIGWATVEKRVMELAETRDAQLTLKEISEREKAVDDQREQMLLEYERQAAENPQRPAALMPPPEAVDGEEGEGEGAVVAVDPNEVGRYCEHVRAGAPLLAHGMCRGCLEDYLKITLATQGANDPPCYMANLRRDVKRRVREQLAAEKGGLLIKGSGEMLALPGPSGSSGAGGGGGDDALEDLHRRRHLENEEALEPGVSGEQPSTDKDKDKDSAVVPAASGRRRRGKAAESSDGAGPSTSAGGGAAAAATGGTGAYGSAEDGAGPGPSSAAAAGGGSAAPRARAGSLRSEEDDFDAALHSSELQPLAKALGGEAAAVASAPLRRAASPSPEAEEGERRAAGEAGAEGDAARGSKRQKVHASEAGVAAAEAGAAAADAEAGGGAAGATAPAAGLSSEIAAAADAERRAAAAAVAAPSAAADDEDDDEELSDHLSDVDDDDIGCYLATSEEASVRESLWVEMNKDWIEKQELKRKEAEEAAKDPSKAGSDKTKRKYNRKPKAEIPAAGDAAAAARNILEAKKLSNKINYGALEDLFGGGGAEDGSGAAGAAAGAAGRRSASPDPAVAPVAAGFGALGRPSAAAAAAAAFADDLEPRPAVAAALAKRAAERARAQAADADKYAAALEDEQRKRVGGGSGGAGGGLAGGFLDSLTFARGGAGGGEGGRARPAGLSLRPRGR</sequence>
<keyword evidence="8" id="KW-0804">Transcription</keyword>
<dbReference type="CDD" id="cd20553">
    <property type="entry name" value="CYCLIN_TFIIIB90_rpt1"/>
    <property type="match status" value="1"/>
</dbReference>
<feature type="compositionally biased region" description="Acidic residues" evidence="10">
    <location>
        <begin position="681"/>
        <end position="690"/>
    </location>
</feature>
<dbReference type="PANTHER" id="PTHR11618:SF4">
    <property type="entry name" value="TRANSCRIPTION FACTOR IIIB 90 KDA SUBUNIT"/>
    <property type="match status" value="1"/>
</dbReference>
<dbReference type="GO" id="GO:0000126">
    <property type="term" value="C:transcription factor TFIIIB complex"/>
    <property type="evidence" value="ECO:0000318"/>
    <property type="project" value="GO_Central"/>
</dbReference>
<feature type="domain" description="Cyclin-like" evidence="11">
    <location>
        <begin position="91"/>
        <end position="174"/>
    </location>
</feature>
<evidence type="ECO:0000256" key="7">
    <source>
        <dbReference type="ARBA" id="ARBA00023159"/>
    </source>
</evidence>
<feature type="region of interest" description="Disordered" evidence="10">
    <location>
        <begin position="312"/>
        <end position="332"/>
    </location>
</feature>
<dbReference type="ExpressionAtlas" id="A0A2K3DME7">
    <property type="expression patterns" value="baseline and differential"/>
</dbReference>
<dbReference type="GeneID" id="5722115"/>
<dbReference type="AlphaFoldDB" id="A0A2K3DME7"/>
<gene>
    <name evidence="12" type="ORF">CHLRE_06g256420v5</name>
</gene>
<dbReference type="GO" id="GO:0097550">
    <property type="term" value="C:transcription preinitiation complex"/>
    <property type="evidence" value="ECO:0000318"/>
    <property type="project" value="GO_Central"/>
</dbReference>
<organism evidence="12 13">
    <name type="scientific">Chlamydomonas reinhardtii</name>
    <name type="common">Chlamydomonas smithii</name>
    <dbReference type="NCBI Taxonomy" id="3055"/>
    <lineage>
        <taxon>Eukaryota</taxon>
        <taxon>Viridiplantae</taxon>
        <taxon>Chlorophyta</taxon>
        <taxon>core chlorophytes</taxon>
        <taxon>Chlorophyceae</taxon>
        <taxon>CS clade</taxon>
        <taxon>Chlamydomonadales</taxon>
        <taxon>Chlamydomonadaceae</taxon>
        <taxon>Chlamydomonas</taxon>
    </lineage>
</organism>
<dbReference type="GO" id="GO:0006383">
    <property type="term" value="P:transcription by RNA polymerase III"/>
    <property type="evidence" value="ECO:0000318"/>
    <property type="project" value="GO_Central"/>
</dbReference>
<dbReference type="Pfam" id="PF00382">
    <property type="entry name" value="TFIIB"/>
    <property type="match status" value="2"/>
</dbReference>
<feature type="compositionally biased region" description="Low complexity" evidence="10">
    <location>
        <begin position="808"/>
        <end position="824"/>
    </location>
</feature>
<feature type="compositionally biased region" description="Basic and acidic residues" evidence="10">
    <location>
        <begin position="466"/>
        <end position="475"/>
    </location>
</feature>
<dbReference type="CDD" id="cd20554">
    <property type="entry name" value="CYCLIN_TFIIIB90_rpt2"/>
    <property type="match status" value="1"/>
</dbReference>
<evidence type="ECO:0000256" key="3">
    <source>
        <dbReference type="ARBA" id="ARBA00022723"/>
    </source>
</evidence>
<comment type="similarity">
    <text evidence="2">Belongs to the TFIIB family.</text>
</comment>
<proteinExistence type="inferred from homology"/>
<dbReference type="InterPro" id="IPR000812">
    <property type="entry name" value="TFIIB"/>
</dbReference>
<feature type="compositionally biased region" description="Low complexity" evidence="10">
    <location>
        <begin position="582"/>
        <end position="592"/>
    </location>
</feature>
<feature type="region of interest" description="Disordered" evidence="10">
    <location>
        <begin position="582"/>
        <end position="702"/>
    </location>
</feature>
<dbReference type="FunFam" id="1.10.472.10:FF:000007">
    <property type="entry name" value="Transcription factor IIIB 90 kDa subunit"/>
    <property type="match status" value="1"/>
</dbReference>
<evidence type="ECO:0000313" key="13">
    <source>
        <dbReference type="Proteomes" id="UP000006906"/>
    </source>
</evidence>
<reference evidence="12 13" key="1">
    <citation type="journal article" date="2007" name="Science">
        <title>The Chlamydomonas genome reveals the evolution of key animal and plant functions.</title>
        <authorList>
            <person name="Merchant S.S."/>
            <person name="Prochnik S.E."/>
            <person name="Vallon O."/>
            <person name="Harris E.H."/>
            <person name="Karpowicz S.J."/>
            <person name="Witman G.B."/>
            <person name="Terry A."/>
            <person name="Salamov A."/>
            <person name="Fritz-Laylin L.K."/>
            <person name="Marechal-Drouard L."/>
            <person name="Marshall W.F."/>
            <person name="Qu L.H."/>
            <person name="Nelson D.R."/>
            <person name="Sanderfoot A.A."/>
            <person name="Spalding M.H."/>
            <person name="Kapitonov V.V."/>
            <person name="Ren Q."/>
            <person name="Ferris P."/>
            <person name="Lindquist E."/>
            <person name="Shapiro H."/>
            <person name="Lucas S.M."/>
            <person name="Grimwood J."/>
            <person name="Schmutz J."/>
            <person name="Cardol P."/>
            <person name="Cerutti H."/>
            <person name="Chanfreau G."/>
            <person name="Chen C.L."/>
            <person name="Cognat V."/>
            <person name="Croft M.T."/>
            <person name="Dent R."/>
            <person name="Dutcher S."/>
            <person name="Fernandez E."/>
            <person name="Fukuzawa H."/>
            <person name="Gonzalez-Ballester D."/>
            <person name="Gonzalez-Halphen D."/>
            <person name="Hallmann A."/>
            <person name="Hanikenne M."/>
            <person name="Hippler M."/>
            <person name="Inwood W."/>
            <person name="Jabbari K."/>
            <person name="Kalanon M."/>
            <person name="Kuras R."/>
            <person name="Lefebvre P.A."/>
            <person name="Lemaire S.D."/>
            <person name="Lobanov A.V."/>
            <person name="Lohr M."/>
            <person name="Manuell A."/>
            <person name="Meier I."/>
            <person name="Mets L."/>
            <person name="Mittag M."/>
            <person name="Mittelmeier T."/>
            <person name="Moroney J.V."/>
            <person name="Moseley J."/>
            <person name="Napoli C."/>
            <person name="Nedelcu A.M."/>
            <person name="Niyogi K."/>
            <person name="Novoselov S.V."/>
            <person name="Paulsen I.T."/>
            <person name="Pazour G."/>
            <person name="Purton S."/>
            <person name="Ral J.P."/>
            <person name="Riano-Pachon D.M."/>
            <person name="Riekhof W."/>
            <person name="Rymarquis L."/>
            <person name="Schroda M."/>
            <person name="Stern D."/>
            <person name="Umen J."/>
            <person name="Willows R."/>
            <person name="Wilson N."/>
            <person name="Zimmer S.L."/>
            <person name="Allmer J."/>
            <person name="Balk J."/>
            <person name="Bisova K."/>
            <person name="Chen C.J."/>
            <person name="Elias M."/>
            <person name="Gendler K."/>
            <person name="Hauser C."/>
            <person name="Lamb M.R."/>
            <person name="Ledford H."/>
            <person name="Long J.C."/>
            <person name="Minagawa J."/>
            <person name="Page M.D."/>
            <person name="Pan J."/>
            <person name="Pootakham W."/>
            <person name="Roje S."/>
            <person name="Rose A."/>
            <person name="Stahlberg E."/>
            <person name="Terauchi A.M."/>
            <person name="Yang P."/>
            <person name="Ball S."/>
            <person name="Bowler C."/>
            <person name="Dieckmann C.L."/>
            <person name="Gladyshev V.N."/>
            <person name="Green P."/>
            <person name="Jorgensen R."/>
            <person name="Mayfield S."/>
            <person name="Mueller-Roeber B."/>
            <person name="Rajamani S."/>
            <person name="Sayre R.T."/>
            <person name="Brokstein P."/>
            <person name="Dubchak I."/>
            <person name="Goodstein D."/>
            <person name="Hornick L."/>
            <person name="Huang Y.W."/>
            <person name="Jhaveri J."/>
            <person name="Luo Y."/>
            <person name="Martinez D."/>
            <person name="Ngau W.C."/>
            <person name="Otillar B."/>
            <person name="Poliakov A."/>
            <person name="Porter A."/>
            <person name="Szajkowski L."/>
            <person name="Werner G."/>
            <person name="Zhou K."/>
            <person name="Grigoriev I.V."/>
            <person name="Rokhsar D.S."/>
            <person name="Grossman A.R."/>
        </authorList>
    </citation>
    <scope>NUCLEOTIDE SEQUENCE [LARGE SCALE GENOMIC DNA]</scope>
    <source>
        <strain evidence="13">CC-503</strain>
    </source>
</reference>
<dbReference type="FunFam" id="1.10.472.10:FF:000066">
    <property type="entry name" value="Transcription factor IIIB subunit"/>
    <property type="match status" value="1"/>
</dbReference>
<dbReference type="GO" id="GO:0006352">
    <property type="term" value="P:DNA-templated transcription initiation"/>
    <property type="evidence" value="ECO:0000318"/>
    <property type="project" value="GO_Central"/>
</dbReference>
<dbReference type="GO" id="GO:0017025">
    <property type="term" value="F:TBP-class protein binding"/>
    <property type="evidence" value="ECO:0007669"/>
    <property type="project" value="InterPro"/>
</dbReference>
<feature type="region of interest" description="Disordered" evidence="10">
    <location>
        <begin position="417"/>
        <end position="562"/>
    </location>
</feature>
<dbReference type="InterPro" id="IPR011665">
    <property type="entry name" value="BRF1_TBP-bd_dom"/>
</dbReference>
<dbReference type="STRING" id="3055.A0A2K3DME7"/>
<feature type="region of interest" description="Disordered" evidence="10">
    <location>
        <begin position="917"/>
        <end position="939"/>
    </location>
</feature>
<dbReference type="SUPFAM" id="SSF47954">
    <property type="entry name" value="Cyclin-like"/>
    <property type="match status" value="2"/>
</dbReference>
<dbReference type="FunCoup" id="A0A2K3DME7">
    <property type="interactions" value="1570"/>
</dbReference>
<evidence type="ECO:0000313" key="12">
    <source>
        <dbReference type="EMBL" id="PNW81691.1"/>
    </source>
</evidence>
<dbReference type="Gene3D" id="1.10.472.10">
    <property type="entry name" value="Cyclin-like"/>
    <property type="match status" value="2"/>
</dbReference>
<evidence type="ECO:0000256" key="8">
    <source>
        <dbReference type="ARBA" id="ARBA00023163"/>
    </source>
</evidence>
<feature type="compositionally biased region" description="Gly residues" evidence="10">
    <location>
        <begin position="428"/>
        <end position="438"/>
    </location>
</feature>
<feature type="compositionally biased region" description="Low complexity" evidence="10">
    <location>
        <begin position="647"/>
        <end position="663"/>
    </location>
</feature>
<dbReference type="GO" id="GO:0001006">
    <property type="term" value="F:RNA polymerase III type 3 promoter sequence-specific DNA binding"/>
    <property type="evidence" value="ECO:0000318"/>
    <property type="project" value="GO_Central"/>
</dbReference>
<evidence type="ECO:0000256" key="2">
    <source>
        <dbReference type="ARBA" id="ARBA00010857"/>
    </source>
</evidence>
<feature type="compositionally biased region" description="Gly residues" evidence="10">
    <location>
        <begin position="503"/>
        <end position="517"/>
    </location>
</feature>
<protein>
    <recommendedName>
        <fullName evidence="11">Cyclin-like domain-containing protein</fullName>
    </recommendedName>
</protein>
<accession>A0A2K3DME7</accession>
<evidence type="ECO:0000256" key="6">
    <source>
        <dbReference type="ARBA" id="ARBA00023015"/>
    </source>
</evidence>
<dbReference type="Gramene" id="PNW81691">
    <property type="protein sequence ID" value="PNW81691"/>
    <property type="gene ID" value="CHLRE_06g256420v5"/>
</dbReference>
<dbReference type="GO" id="GO:0070897">
    <property type="term" value="P:transcription preinitiation complex assembly"/>
    <property type="evidence" value="ECO:0007669"/>
    <property type="project" value="InterPro"/>
</dbReference>
<keyword evidence="7" id="KW-0010">Activator</keyword>
<evidence type="ECO:0000256" key="4">
    <source>
        <dbReference type="ARBA" id="ARBA00022771"/>
    </source>
</evidence>
<comment type="subcellular location">
    <subcellularLocation>
        <location evidence="1">Nucleus</location>
    </subcellularLocation>
</comment>
<dbReference type="InterPro" id="IPR013150">
    <property type="entry name" value="TFIIB_cyclin"/>
</dbReference>
<keyword evidence="9" id="KW-0539">Nucleus</keyword>
<dbReference type="GO" id="GO:0000995">
    <property type="term" value="F:RNA polymerase III general transcription initiation factor activity"/>
    <property type="evidence" value="ECO:0000318"/>
    <property type="project" value="GO_Central"/>
</dbReference>
<keyword evidence="4" id="KW-0863">Zinc-finger</keyword>
<dbReference type="InParanoid" id="A0A2K3DME7"/>
<dbReference type="Gene3D" id="1.20.5.650">
    <property type="entry name" value="Single helix bin"/>
    <property type="match status" value="1"/>
</dbReference>
<name>A0A2K3DME7_CHLRE</name>
<feature type="region of interest" description="Disordered" evidence="10">
    <location>
        <begin position="733"/>
        <end position="770"/>
    </location>
</feature>
<dbReference type="Pfam" id="PF07741">
    <property type="entry name" value="BRF1"/>
    <property type="match status" value="1"/>
</dbReference>
<evidence type="ECO:0000256" key="9">
    <source>
        <dbReference type="ARBA" id="ARBA00023242"/>
    </source>
</evidence>
<feature type="compositionally biased region" description="Low complexity" evidence="10">
    <location>
        <begin position="670"/>
        <end position="680"/>
    </location>
</feature>
<feature type="compositionally biased region" description="Low complexity" evidence="10">
    <location>
        <begin position="623"/>
        <end position="640"/>
    </location>
</feature>
<feature type="compositionally biased region" description="Low complexity" evidence="10">
    <location>
        <begin position="491"/>
        <end position="502"/>
    </location>
</feature>
<keyword evidence="6" id="KW-0805">Transcription regulation</keyword>
<dbReference type="GO" id="GO:0005634">
    <property type="term" value="C:nucleus"/>
    <property type="evidence" value="ECO:0000318"/>
    <property type="project" value="GO_Central"/>
</dbReference>
<dbReference type="EMBL" id="CM008967">
    <property type="protein sequence ID" value="PNW81691.1"/>
    <property type="molecule type" value="Genomic_DNA"/>
</dbReference>
<feature type="domain" description="Cyclin-like" evidence="11">
    <location>
        <begin position="192"/>
        <end position="313"/>
    </location>
</feature>
<dbReference type="KEGG" id="cre:CHLRE_06g256420v5"/>
<evidence type="ECO:0000256" key="1">
    <source>
        <dbReference type="ARBA" id="ARBA00004123"/>
    </source>
</evidence>
<keyword evidence="13" id="KW-1185">Reference proteome</keyword>
<feature type="compositionally biased region" description="Low complexity" evidence="10">
    <location>
        <begin position="518"/>
        <end position="549"/>
    </location>
</feature>
<dbReference type="RefSeq" id="XP_001696367.2">
    <property type="nucleotide sequence ID" value="XM_001696315.2"/>
</dbReference>
<keyword evidence="5" id="KW-0862">Zinc</keyword>